<evidence type="ECO:0000259" key="9">
    <source>
        <dbReference type="PROSITE" id="PS51713"/>
    </source>
</evidence>
<evidence type="ECO:0000313" key="11">
    <source>
        <dbReference type="Proteomes" id="UP000241769"/>
    </source>
</evidence>
<dbReference type="InterPro" id="IPR027417">
    <property type="entry name" value="P-loop_NTPase"/>
</dbReference>
<evidence type="ECO:0008006" key="12">
    <source>
        <dbReference type="Google" id="ProtNLM"/>
    </source>
</evidence>
<evidence type="ECO:0000256" key="6">
    <source>
        <dbReference type="PROSITE-ProRule" id="PRU01050"/>
    </source>
</evidence>
<feature type="region of interest" description="G5" evidence="6">
    <location>
        <begin position="378"/>
        <end position="380"/>
    </location>
</feature>
<gene>
    <name evidence="10" type="ORF">PROFUN_06881</name>
</gene>
<dbReference type="Gene3D" id="3.30.300.20">
    <property type="match status" value="1"/>
</dbReference>
<evidence type="ECO:0000256" key="4">
    <source>
        <dbReference type="ARBA" id="ARBA00023134"/>
    </source>
</evidence>
<dbReference type="HAMAP" id="MF_00367">
    <property type="entry name" value="GTPase_Era"/>
    <property type="match status" value="1"/>
</dbReference>
<dbReference type="Proteomes" id="UP000241769">
    <property type="component" value="Unassembled WGS sequence"/>
</dbReference>
<dbReference type="Pfam" id="PF01926">
    <property type="entry name" value="MMR_HSR1"/>
    <property type="match status" value="1"/>
</dbReference>
<keyword evidence="11" id="KW-1185">Reference proteome</keyword>
<dbReference type="OrthoDB" id="8954335at2759"/>
<evidence type="ECO:0000256" key="1">
    <source>
        <dbReference type="ARBA" id="ARBA00007921"/>
    </source>
</evidence>
<dbReference type="GO" id="GO:0043024">
    <property type="term" value="F:ribosomal small subunit binding"/>
    <property type="evidence" value="ECO:0007669"/>
    <property type="project" value="TreeGrafter"/>
</dbReference>
<dbReference type="InterPro" id="IPR009019">
    <property type="entry name" value="KH_sf_prok-type"/>
</dbReference>
<dbReference type="Gene3D" id="3.40.50.300">
    <property type="entry name" value="P-loop containing nucleotide triphosphate hydrolases"/>
    <property type="match status" value="1"/>
</dbReference>
<dbReference type="GO" id="GO:0000028">
    <property type="term" value="P:ribosomal small subunit assembly"/>
    <property type="evidence" value="ECO:0007669"/>
    <property type="project" value="TreeGrafter"/>
</dbReference>
<dbReference type="PROSITE" id="PS51713">
    <property type="entry name" value="G_ERA"/>
    <property type="match status" value="1"/>
</dbReference>
<feature type="domain" description="KH type-2" evidence="8">
    <location>
        <begin position="422"/>
        <end position="500"/>
    </location>
</feature>
<reference evidence="10 11" key="1">
    <citation type="journal article" date="2018" name="Genome Biol. Evol.">
        <title>Multiple Roots of Fruiting Body Formation in Amoebozoa.</title>
        <authorList>
            <person name="Hillmann F."/>
            <person name="Forbes G."/>
            <person name="Novohradska S."/>
            <person name="Ferling I."/>
            <person name="Riege K."/>
            <person name="Groth M."/>
            <person name="Westermann M."/>
            <person name="Marz M."/>
            <person name="Spaller T."/>
            <person name="Winckler T."/>
            <person name="Schaap P."/>
            <person name="Glockner G."/>
        </authorList>
    </citation>
    <scope>NUCLEOTIDE SEQUENCE [LARGE SCALE GENOMIC DNA]</scope>
    <source>
        <strain evidence="10 11">Jena</strain>
    </source>
</reference>
<dbReference type="CDD" id="cd22534">
    <property type="entry name" value="KH-II_Era"/>
    <property type="match status" value="1"/>
</dbReference>
<evidence type="ECO:0000256" key="7">
    <source>
        <dbReference type="SAM" id="MobiDB-lite"/>
    </source>
</evidence>
<dbReference type="SUPFAM" id="SSF52540">
    <property type="entry name" value="P-loop containing nucleoside triphosphate hydrolases"/>
    <property type="match status" value="1"/>
</dbReference>
<dbReference type="GO" id="GO:0019843">
    <property type="term" value="F:rRNA binding"/>
    <property type="evidence" value="ECO:0007669"/>
    <property type="project" value="TreeGrafter"/>
</dbReference>
<dbReference type="PRINTS" id="PR00326">
    <property type="entry name" value="GTP1OBG"/>
</dbReference>
<dbReference type="STRING" id="1890364.A0A2P6NMX2"/>
<feature type="domain" description="Era-type G" evidence="9">
    <location>
        <begin position="206"/>
        <end position="402"/>
    </location>
</feature>
<keyword evidence="2 6" id="KW-0547">Nucleotide-binding</keyword>
<dbReference type="InterPro" id="IPR004044">
    <property type="entry name" value="KH_dom_type_2"/>
</dbReference>
<feature type="region of interest" description="G3" evidence="6">
    <location>
        <begin position="261"/>
        <end position="264"/>
    </location>
</feature>
<dbReference type="InterPro" id="IPR005225">
    <property type="entry name" value="Small_GTP-bd"/>
</dbReference>
<evidence type="ECO:0000256" key="2">
    <source>
        <dbReference type="ARBA" id="ARBA00022741"/>
    </source>
</evidence>
<dbReference type="InterPro" id="IPR005662">
    <property type="entry name" value="GTPase_Era-like"/>
</dbReference>
<dbReference type="EMBL" id="MDYQ01000047">
    <property type="protein sequence ID" value="PRP85279.1"/>
    <property type="molecule type" value="Genomic_DNA"/>
</dbReference>
<feature type="region of interest" description="Disordered" evidence="7">
    <location>
        <begin position="158"/>
        <end position="182"/>
    </location>
</feature>
<name>A0A2P6NMX2_9EUKA</name>
<dbReference type="InterPro" id="IPR015946">
    <property type="entry name" value="KH_dom-like_a/b"/>
</dbReference>
<sequence length="553" mass="61387">MLIWKGLRSAGCQRPIIVSSNRLSHVLPKRFNSDVKPLPVSKVDEVSAPKKVKPKTVGETFRMNAGLDGEVVKKKRSTKKVAVEEAKSDGETVAAVESETKGGKTDVLETEKTAAGVTQTEVVEEKKVRGTARDRLTSREHHKQVLNELAEQFIKESTNSPRPTYFPVSKKTPPKPKKSARELNENPMMELEDEESLDPVQPAAPKSLRVALVGAPNAGKSTLVNTLVGQKVSITAPLSQTTRNEVLGIWTEGEHQIVFMDTPGIVPLHETKTVQKTISSTTAVALDECDLIAYVIDCAHGITKNVNEIIERLERITKVTEEKVVIETLKIRETPTRIKKPVILIVNKVDLVNRGDAEQLLAQLRARKPHLFNDYFFTSAKNDFGTEGLKEFLMFKSVERPWEHHKETKRLDSISDSITELVREQIYRTTYLEATHNVGVSRDGIIHALHYITVPKDTHKAILIGKKGAKLKATKENAEMELRNRFGRPVKLAISIKSVGDVRGEWIGCGCKRVTTGRSPDLIPLKCKVIPRQDLNLYGGVNIAPTTGTHSDA</sequence>
<dbReference type="GO" id="GO:0005525">
    <property type="term" value="F:GTP binding"/>
    <property type="evidence" value="ECO:0007669"/>
    <property type="project" value="UniProtKB-UniRule"/>
</dbReference>
<dbReference type="PANTHER" id="PTHR42698:SF1">
    <property type="entry name" value="GTPASE ERA, MITOCHONDRIAL"/>
    <property type="match status" value="1"/>
</dbReference>
<dbReference type="NCBIfam" id="TIGR00231">
    <property type="entry name" value="small_GTP"/>
    <property type="match status" value="1"/>
</dbReference>
<dbReference type="SUPFAM" id="SSF54814">
    <property type="entry name" value="Prokaryotic type KH domain (KH-domain type II)"/>
    <property type="match status" value="1"/>
</dbReference>
<dbReference type="InterPro" id="IPR006073">
    <property type="entry name" value="GTP-bd"/>
</dbReference>
<feature type="region of interest" description="G1" evidence="6">
    <location>
        <begin position="214"/>
        <end position="221"/>
    </location>
</feature>
<evidence type="ECO:0000313" key="10">
    <source>
        <dbReference type="EMBL" id="PRP85279.1"/>
    </source>
</evidence>
<comment type="caution">
    <text evidence="10">The sequence shown here is derived from an EMBL/GenBank/DDBJ whole genome shotgun (WGS) entry which is preliminary data.</text>
</comment>
<feature type="region of interest" description="G4" evidence="6">
    <location>
        <begin position="347"/>
        <end position="350"/>
    </location>
</feature>
<proteinExistence type="inferred from homology"/>
<keyword evidence="4 6" id="KW-0342">GTP-binding</keyword>
<evidence type="ECO:0000259" key="8">
    <source>
        <dbReference type="PROSITE" id="PS50823"/>
    </source>
</evidence>
<comment type="similarity">
    <text evidence="1 6">Belongs to the TRAFAC class TrmE-Era-EngA-EngB-Septin-like GTPase superfamily. Era GTPase family.</text>
</comment>
<feature type="region of interest" description="G2" evidence="6">
    <location>
        <begin position="240"/>
        <end position="244"/>
    </location>
</feature>
<dbReference type="CDD" id="cd04163">
    <property type="entry name" value="Era"/>
    <property type="match status" value="1"/>
</dbReference>
<dbReference type="PROSITE" id="PS50823">
    <property type="entry name" value="KH_TYPE_2"/>
    <property type="match status" value="1"/>
</dbReference>
<evidence type="ECO:0000256" key="3">
    <source>
        <dbReference type="ARBA" id="ARBA00022884"/>
    </source>
</evidence>
<protein>
    <recommendedName>
        <fullName evidence="12">GTP-binding protein Era</fullName>
    </recommendedName>
</protein>
<dbReference type="InterPro" id="IPR030388">
    <property type="entry name" value="G_ERA_dom"/>
</dbReference>
<keyword evidence="3 5" id="KW-0694">RNA-binding</keyword>
<dbReference type="FunCoup" id="A0A2P6NMX2">
    <property type="interactions" value="357"/>
</dbReference>
<organism evidence="10 11">
    <name type="scientific">Planoprotostelium fungivorum</name>
    <dbReference type="NCBI Taxonomy" id="1890364"/>
    <lineage>
        <taxon>Eukaryota</taxon>
        <taxon>Amoebozoa</taxon>
        <taxon>Evosea</taxon>
        <taxon>Variosea</taxon>
        <taxon>Cavosteliida</taxon>
        <taxon>Cavosteliaceae</taxon>
        <taxon>Planoprotostelium</taxon>
    </lineage>
</organism>
<dbReference type="InParanoid" id="A0A2P6NMX2"/>
<dbReference type="AlphaFoldDB" id="A0A2P6NMX2"/>
<evidence type="ECO:0000256" key="5">
    <source>
        <dbReference type="PROSITE-ProRule" id="PRU00118"/>
    </source>
</evidence>
<accession>A0A2P6NMX2</accession>
<dbReference type="PANTHER" id="PTHR42698">
    <property type="entry name" value="GTPASE ERA"/>
    <property type="match status" value="1"/>
</dbReference>
<dbReference type="Pfam" id="PF07650">
    <property type="entry name" value="KH_2"/>
    <property type="match status" value="1"/>
</dbReference>